<dbReference type="PANTHER" id="PTHR13198">
    <property type="entry name" value="RING FINGER PROTEIN 25"/>
    <property type="match status" value="1"/>
</dbReference>
<keyword evidence="3" id="KW-1185">Reference proteome</keyword>
<evidence type="ECO:0000313" key="3">
    <source>
        <dbReference type="Proteomes" id="UP001289374"/>
    </source>
</evidence>
<evidence type="ECO:0000313" key="2">
    <source>
        <dbReference type="EMBL" id="KAK4411175.1"/>
    </source>
</evidence>
<dbReference type="Proteomes" id="UP001289374">
    <property type="component" value="Unassembled WGS sequence"/>
</dbReference>
<dbReference type="EMBL" id="JACGWL010000001">
    <property type="protein sequence ID" value="KAK4411175.1"/>
    <property type="molecule type" value="Genomic_DNA"/>
</dbReference>
<feature type="region of interest" description="Disordered" evidence="1">
    <location>
        <begin position="66"/>
        <end position="134"/>
    </location>
</feature>
<dbReference type="AlphaFoldDB" id="A0AAE1XG06"/>
<dbReference type="InterPro" id="IPR039133">
    <property type="entry name" value="RNF25"/>
</dbReference>
<comment type="caution">
    <text evidence="2">The sequence shown here is derived from an EMBL/GenBank/DDBJ whole genome shotgun (WGS) entry which is preliminary data.</text>
</comment>
<reference evidence="2" key="1">
    <citation type="submission" date="2020-06" db="EMBL/GenBank/DDBJ databases">
        <authorList>
            <person name="Li T."/>
            <person name="Hu X."/>
            <person name="Zhang T."/>
            <person name="Song X."/>
            <person name="Zhang H."/>
            <person name="Dai N."/>
            <person name="Sheng W."/>
            <person name="Hou X."/>
            <person name="Wei L."/>
        </authorList>
    </citation>
    <scope>NUCLEOTIDE SEQUENCE</scope>
    <source>
        <strain evidence="2">K16</strain>
        <tissue evidence="2">Leaf</tissue>
    </source>
</reference>
<dbReference type="PANTHER" id="PTHR13198:SF4">
    <property type="entry name" value="E3 UBIQUITIN-PROTEIN LIGASE RNF25"/>
    <property type="match status" value="1"/>
</dbReference>
<sequence length="134" mass="15070">MSTEFSVKKVLQDSNGIGIDEDILHSDSEKIRREKFEAILNLQQENSGLIEPKKTEVLLPGVFLPQPAALPPTEHDVVPNESQNKDEAPKSDTKPGSSFNRPGSRKHNGSTMRKHRTQNSSKQVRQWVRKDNVS</sequence>
<protein>
    <submittedName>
        <fullName evidence="2">Uncharacterized protein</fullName>
    </submittedName>
</protein>
<accession>A0AAE1XG06</accession>
<dbReference type="GO" id="GO:0016567">
    <property type="term" value="P:protein ubiquitination"/>
    <property type="evidence" value="ECO:0007669"/>
    <property type="project" value="TreeGrafter"/>
</dbReference>
<gene>
    <name evidence="2" type="ORF">Sango_0190500</name>
</gene>
<proteinExistence type="predicted"/>
<reference evidence="2" key="2">
    <citation type="journal article" date="2024" name="Plant">
        <title>Genomic evolution and insights into agronomic trait innovations of Sesamum species.</title>
        <authorList>
            <person name="Miao H."/>
            <person name="Wang L."/>
            <person name="Qu L."/>
            <person name="Liu H."/>
            <person name="Sun Y."/>
            <person name="Le M."/>
            <person name="Wang Q."/>
            <person name="Wei S."/>
            <person name="Zheng Y."/>
            <person name="Lin W."/>
            <person name="Duan Y."/>
            <person name="Cao H."/>
            <person name="Xiong S."/>
            <person name="Wang X."/>
            <person name="Wei L."/>
            <person name="Li C."/>
            <person name="Ma Q."/>
            <person name="Ju M."/>
            <person name="Zhao R."/>
            <person name="Li G."/>
            <person name="Mu C."/>
            <person name="Tian Q."/>
            <person name="Mei H."/>
            <person name="Zhang T."/>
            <person name="Gao T."/>
            <person name="Zhang H."/>
        </authorList>
    </citation>
    <scope>NUCLEOTIDE SEQUENCE</scope>
    <source>
        <strain evidence="2">K16</strain>
    </source>
</reference>
<evidence type="ECO:0000256" key="1">
    <source>
        <dbReference type="SAM" id="MobiDB-lite"/>
    </source>
</evidence>
<organism evidence="2 3">
    <name type="scientific">Sesamum angolense</name>
    <dbReference type="NCBI Taxonomy" id="2727404"/>
    <lineage>
        <taxon>Eukaryota</taxon>
        <taxon>Viridiplantae</taxon>
        <taxon>Streptophyta</taxon>
        <taxon>Embryophyta</taxon>
        <taxon>Tracheophyta</taxon>
        <taxon>Spermatophyta</taxon>
        <taxon>Magnoliopsida</taxon>
        <taxon>eudicotyledons</taxon>
        <taxon>Gunneridae</taxon>
        <taxon>Pentapetalae</taxon>
        <taxon>asterids</taxon>
        <taxon>lamiids</taxon>
        <taxon>Lamiales</taxon>
        <taxon>Pedaliaceae</taxon>
        <taxon>Sesamum</taxon>
    </lineage>
</organism>
<name>A0AAE1XG06_9LAMI</name>
<dbReference type="GO" id="GO:0061630">
    <property type="term" value="F:ubiquitin protein ligase activity"/>
    <property type="evidence" value="ECO:0007669"/>
    <property type="project" value="InterPro"/>
</dbReference>
<feature type="compositionally biased region" description="Basic and acidic residues" evidence="1">
    <location>
        <begin position="73"/>
        <end position="93"/>
    </location>
</feature>
<feature type="compositionally biased region" description="Basic residues" evidence="1">
    <location>
        <begin position="103"/>
        <end position="117"/>
    </location>
</feature>
<dbReference type="GO" id="GO:0005634">
    <property type="term" value="C:nucleus"/>
    <property type="evidence" value="ECO:0007669"/>
    <property type="project" value="TreeGrafter"/>
</dbReference>